<dbReference type="Gene3D" id="2.10.70.100">
    <property type="match status" value="1"/>
</dbReference>
<dbReference type="InterPro" id="IPR029787">
    <property type="entry name" value="Nucleotide_cyclase"/>
</dbReference>
<dbReference type="InterPro" id="IPR001633">
    <property type="entry name" value="EAL_dom"/>
</dbReference>
<dbReference type="InterPro" id="IPR052155">
    <property type="entry name" value="Biofilm_reg_signaling"/>
</dbReference>
<feature type="domain" description="PAC" evidence="2">
    <location>
        <begin position="492"/>
        <end position="542"/>
    </location>
</feature>
<dbReference type="SUPFAM" id="SSF141868">
    <property type="entry name" value="EAL domain-like"/>
    <property type="match status" value="1"/>
</dbReference>
<dbReference type="InterPro" id="IPR035965">
    <property type="entry name" value="PAS-like_dom_sf"/>
</dbReference>
<dbReference type="Gene3D" id="3.30.450.20">
    <property type="entry name" value="PAS domain"/>
    <property type="match status" value="5"/>
</dbReference>
<dbReference type="GO" id="GO:0052621">
    <property type="term" value="F:diguanylate cyclase activity"/>
    <property type="evidence" value="ECO:0007669"/>
    <property type="project" value="UniProtKB-EC"/>
</dbReference>
<dbReference type="InterPro" id="IPR013767">
    <property type="entry name" value="PAS_fold"/>
</dbReference>
<dbReference type="SUPFAM" id="SSF55073">
    <property type="entry name" value="Nucleotide cyclase"/>
    <property type="match status" value="1"/>
</dbReference>
<dbReference type="Pfam" id="PF00989">
    <property type="entry name" value="PAS"/>
    <property type="match status" value="1"/>
</dbReference>
<evidence type="ECO:0000259" key="1">
    <source>
        <dbReference type="PROSITE" id="PS50112"/>
    </source>
</evidence>
<evidence type="ECO:0000259" key="4">
    <source>
        <dbReference type="PROSITE" id="PS50887"/>
    </source>
</evidence>
<dbReference type="SMART" id="SM00091">
    <property type="entry name" value="PAS"/>
    <property type="match status" value="4"/>
</dbReference>
<dbReference type="GO" id="GO:0006355">
    <property type="term" value="P:regulation of DNA-templated transcription"/>
    <property type="evidence" value="ECO:0007669"/>
    <property type="project" value="InterPro"/>
</dbReference>
<dbReference type="InterPro" id="IPR000160">
    <property type="entry name" value="GGDEF_dom"/>
</dbReference>
<dbReference type="CDD" id="cd00130">
    <property type="entry name" value="PAS"/>
    <property type="match status" value="2"/>
</dbReference>
<dbReference type="CDD" id="cd01948">
    <property type="entry name" value="EAL"/>
    <property type="match status" value="1"/>
</dbReference>
<keyword evidence="5" id="KW-0808">Transferase</keyword>
<keyword evidence="6" id="KW-1185">Reference proteome</keyword>
<dbReference type="InterPro" id="IPR000700">
    <property type="entry name" value="PAS-assoc_C"/>
</dbReference>
<dbReference type="SMART" id="SM00052">
    <property type="entry name" value="EAL"/>
    <property type="match status" value="1"/>
</dbReference>
<name>A0A9P1KBF9_9CYAN</name>
<dbReference type="SMART" id="SM00086">
    <property type="entry name" value="PAC"/>
    <property type="match status" value="3"/>
</dbReference>
<dbReference type="EC" id="2.7.7.65" evidence="5"/>
<dbReference type="Proteomes" id="UP000032946">
    <property type="component" value="Chromosome"/>
</dbReference>
<dbReference type="PROSITE" id="PS50112">
    <property type="entry name" value="PAS"/>
    <property type="match status" value="2"/>
</dbReference>
<dbReference type="InterPro" id="IPR013655">
    <property type="entry name" value="PAS_fold_3"/>
</dbReference>
<dbReference type="PROSITE" id="PS50113">
    <property type="entry name" value="PAC"/>
    <property type="match status" value="3"/>
</dbReference>
<dbReference type="Gene3D" id="3.30.70.270">
    <property type="match status" value="1"/>
</dbReference>
<feature type="domain" description="PAS" evidence="1">
    <location>
        <begin position="437"/>
        <end position="482"/>
    </location>
</feature>
<dbReference type="NCBIfam" id="TIGR00254">
    <property type="entry name" value="GGDEF"/>
    <property type="match status" value="1"/>
</dbReference>
<dbReference type="InterPro" id="IPR043128">
    <property type="entry name" value="Rev_trsase/Diguanyl_cyclase"/>
</dbReference>
<dbReference type="AlphaFoldDB" id="A0A9P1KBF9"/>
<feature type="domain" description="GGDEF" evidence="4">
    <location>
        <begin position="696"/>
        <end position="829"/>
    </location>
</feature>
<evidence type="ECO:0000313" key="6">
    <source>
        <dbReference type="Proteomes" id="UP000032946"/>
    </source>
</evidence>
<dbReference type="NCBIfam" id="TIGR00229">
    <property type="entry name" value="sensory_box"/>
    <property type="match status" value="2"/>
</dbReference>
<dbReference type="PROSITE" id="PS50883">
    <property type="entry name" value="EAL"/>
    <property type="match status" value="1"/>
</dbReference>
<reference evidence="5 6" key="1">
    <citation type="submission" date="2014-02" db="EMBL/GenBank/DDBJ databases">
        <authorList>
            <person name="Genoscope - CEA"/>
        </authorList>
    </citation>
    <scope>NUCLEOTIDE SEQUENCE [LARGE SCALE GENOMIC DNA]</scope>
    <source>
        <strain evidence="5 6">PCC 8005</strain>
    </source>
</reference>
<dbReference type="FunFam" id="3.30.70.270:FF:000001">
    <property type="entry name" value="Diguanylate cyclase domain protein"/>
    <property type="match status" value="1"/>
</dbReference>
<dbReference type="RefSeq" id="WP_008051900.1">
    <property type="nucleotide sequence ID" value="NZ_FO818640.1"/>
</dbReference>
<sequence length="1092" mass="123526">MKISIPQPRRYAIASLPLGVSLVEPLHQLIVNHQEWMVMQLLQCFGQTTQPSIITHLRSVQGLTSRISLLLIEMTADLTPGYLVSDMEEHLQTLGGISAIAISAETQTDISAAEMVETLQQYRQCYLNLIKLGEFSSEQEHLFSQVVGDLFTAIERQFFAQEKQRQYQTIIDQYLDEHIDDSINHIKASPMEMIFNAINLPIFIVNQEHKIIFANRKAHETLVVNSQIPREIYTWLRERSPQIADTNISEIVAEIPITKDNITEWFCLRLYPIDSQDGSDFRAIAICEDITDSKLKAQRQQLQQQHLAQVQALTKTGSWCLNMNTGEMIVSEQLYHILGLTPQPTSINFEQLLNQIHVEDLYGWVQNYTTSLFMKQNYSLNYRIIQPDSSMHWVSQESTPVSDRHGQVTHIISTIKAIENQEIINSSITAEAALRESEARLRTIISTSTNGLVVVNREGRALFINPAAEALFGRPASQLEGELIGIPLVTKESTELEILRQDGQLKIVRMRVVEISWEQETAYLASLTDITDFKKTEDQLKMFSRACDQSPVSIVITDSEGDIQYVNPKFEEITGYKAGEVIGQNPRILKSGYTTEPEYDVLWRQITSGKQWSGEFHNKKKNGELFWEHASICPMRDEEGYITHFIAVKEDITQQKHNEEILAHQANYDALTDLPNRTLIFDRLRQAITEAQVHHSNVAVMFIDLDHFKNINDTLGHELGDFLLKEAGMRLRGCIRKTDTVGRLGGDEFLLIIPKLDDLVQAEYIANQVLDVLGEPFNLCGEEAFISASIGIASYPQDGKNVSTLVRNADTAMYAAKQEGRNVFAFFTQNMNDEAQSRIIIENQLRHAISRNELSVVYQPFIHLNTSQIVGAEALMRWYNPELGNIRPDQFIAIAEESRLIVDLGEWILSQACQEVANWHQQGNNGLWVAVNMSPRQLRTPNLVNVIIEAIANNGLSSDCLELEITERSLVAEVPGVQSLIKQLNHLKIRLAIDDFGTGYSSLSYLKRFPFSVLKIDKSFISDLPDDQDAIALVKTMITMAHGLGLVVVAEGIETTAQLDFLCNQGCDYGQGYLFSKPLPPAQFRAYLQRNS</sequence>
<dbReference type="InterPro" id="IPR000014">
    <property type="entry name" value="PAS"/>
</dbReference>
<dbReference type="Pfam" id="PF08447">
    <property type="entry name" value="PAS_3"/>
    <property type="match status" value="1"/>
</dbReference>
<dbReference type="PANTHER" id="PTHR44757:SF2">
    <property type="entry name" value="BIOFILM ARCHITECTURE MAINTENANCE PROTEIN MBAA"/>
    <property type="match status" value="1"/>
</dbReference>
<feature type="domain" description="EAL" evidence="3">
    <location>
        <begin position="838"/>
        <end position="1092"/>
    </location>
</feature>
<dbReference type="PROSITE" id="PS50887">
    <property type="entry name" value="GGDEF"/>
    <property type="match status" value="1"/>
</dbReference>
<dbReference type="Pfam" id="PF00990">
    <property type="entry name" value="GGDEF"/>
    <property type="match status" value="1"/>
</dbReference>
<dbReference type="CDD" id="cd01949">
    <property type="entry name" value="GGDEF"/>
    <property type="match status" value="1"/>
</dbReference>
<dbReference type="SMART" id="SM00267">
    <property type="entry name" value="GGDEF"/>
    <property type="match status" value="1"/>
</dbReference>
<dbReference type="SUPFAM" id="SSF55785">
    <property type="entry name" value="PYP-like sensor domain (PAS domain)"/>
    <property type="match status" value="4"/>
</dbReference>
<dbReference type="Gene3D" id="3.20.20.450">
    <property type="entry name" value="EAL domain"/>
    <property type="match status" value="1"/>
</dbReference>
<evidence type="ECO:0000313" key="5">
    <source>
        <dbReference type="EMBL" id="CDM92555.1"/>
    </source>
</evidence>
<protein>
    <submittedName>
        <fullName evidence="5">Diguanylate cyclase/phosphodiesterase with PAS/PAC sensor(S)</fullName>
        <ecNumber evidence="5">2.7.7.65</ecNumber>
    </submittedName>
</protein>
<feature type="domain" description="PAS" evidence="1">
    <location>
        <begin position="539"/>
        <end position="585"/>
    </location>
</feature>
<accession>A0A9P1KBF9</accession>
<keyword evidence="5" id="KW-0548">Nucleotidyltransferase</keyword>
<dbReference type="FunFam" id="3.20.20.450:FF:000001">
    <property type="entry name" value="Cyclic di-GMP phosphodiesterase yahA"/>
    <property type="match status" value="1"/>
</dbReference>
<evidence type="ECO:0000259" key="2">
    <source>
        <dbReference type="PROSITE" id="PS50113"/>
    </source>
</evidence>
<organism evidence="5 6">
    <name type="scientific">Limnospira indica PCC 8005</name>
    <dbReference type="NCBI Taxonomy" id="376219"/>
    <lineage>
        <taxon>Bacteria</taxon>
        <taxon>Bacillati</taxon>
        <taxon>Cyanobacteriota</taxon>
        <taxon>Cyanophyceae</taxon>
        <taxon>Oscillatoriophycideae</taxon>
        <taxon>Oscillatoriales</taxon>
        <taxon>Sirenicapillariaceae</taxon>
        <taxon>Limnospira</taxon>
    </lineage>
</organism>
<dbReference type="PANTHER" id="PTHR44757">
    <property type="entry name" value="DIGUANYLATE CYCLASE DGCP"/>
    <property type="match status" value="1"/>
</dbReference>
<gene>
    <name evidence="5" type="ORF">ARTHRO_10228</name>
</gene>
<evidence type="ECO:0000259" key="3">
    <source>
        <dbReference type="PROSITE" id="PS50883"/>
    </source>
</evidence>
<dbReference type="Pfam" id="PF13426">
    <property type="entry name" value="PAS_9"/>
    <property type="match status" value="2"/>
</dbReference>
<feature type="domain" description="PAC" evidence="2">
    <location>
        <begin position="378"/>
        <end position="430"/>
    </location>
</feature>
<dbReference type="InterPro" id="IPR035919">
    <property type="entry name" value="EAL_sf"/>
</dbReference>
<dbReference type="EMBL" id="FO818640">
    <property type="protein sequence ID" value="CDM92555.1"/>
    <property type="molecule type" value="Genomic_DNA"/>
</dbReference>
<feature type="domain" description="PAC" evidence="2">
    <location>
        <begin position="612"/>
        <end position="664"/>
    </location>
</feature>
<proteinExistence type="predicted"/>
<dbReference type="Pfam" id="PF00563">
    <property type="entry name" value="EAL"/>
    <property type="match status" value="1"/>
</dbReference>
<dbReference type="InterPro" id="IPR001610">
    <property type="entry name" value="PAC"/>
</dbReference>